<dbReference type="Pfam" id="PF02586">
    <property type="entry name" value="SRAP"/>
    <property type="match status" value="1"/>
</dbReference>
<dbReference type="SUPFAM" id="SSF143081">
    <property type="entry name" value="BB1717-like"/>
    <property type="match status" value="1"/>
</dbReference>
<dbReference type="GO" id="GO:0106300">
    <property type="term" value="P:protein-DNA covalent cross-linking repair"/>
    <property type="evidence" value="ECO:0007669"/>
    <property type="project" value="InterPro"/>
</dbReference>
<accession>A0A381TRK7</accession>
<dbReference type="AlphaFoldDB" id="A0A381TRK7"/>
<dbReference type="GO" id="GO:0003697">
    <property type="term" value="F:single-stranded DNA binding"/>
    <property type="evidence" value="ECO:0007669"/>
    <property type="project" value="InterPro"/>
</dbReference>
<dbReference type="InterPro" id="IPR003738">
    <property type="entry name" value="SRAP"/>
</dbReference>
<sequence>MCGRVVTSSTPEELAEYLGADEIVATLDGPDHNVPPTRPLPLVWEKSGDSKGSRKLGIARWGLVPSWAKDPSVGNRMFNARAETVTEKPSFRSAFKRRRCLVPIDGFYEWGPAVPGSAGNKQPWLVRRADGDPLVLAGLWESRSEEDSGTLRTCTVITVDANEDMAPIHHRMPALLPPSGWDAWLDPSSDRLKFVEALLFPAPTGLLIRHPVDRRVGNPRNKGAGLLEPVEVGAVVEDPPLWPEESR</sequence>
<dbReference type="PANTHER" id="PTHR13604:SF0">
    <property type="entry name" value="ABASIC SITE PROCESSING PROTEIN HMCES"/>
    <property type="match status" value="1"/>
</dbReference>
<evidence type="ECO:0008006" key="9">
    <source>
        <dbReference type="Google" id="ProtNLM"/>
    </source>
</evidence>
<gene>
    <name evidence="8" type="ORF">METZ01_LOCUS71313</name>
</gene>
<evidence type="ECO:0000256" key="5">
    <source>
        <dbReference type="ARBA" id="ARBA00023124"/>
    </source>
</evidence>
<keyword evidence="4" id="KW-0378">Hydrolase</keyword>
<evidence type="ECO:0000313" key="8">
    <source>
        <dbReference type="EMBL" id="SVA18459.1"/>
    </source>
</evidence>
<dbReference type="GO" id="GO:0006508">
    <property type="term" value="P:proteolysis"/>
    <property type="evidence" value="ECO:0007669"/>
    <property type="project" value="UniProtKB-KW"/>
</dbReference>
<evidence type="ECO:0000256" key="6">
    <source>
        <dbReference type="ARBA" id="ARBA00023125"/>
    </source>
</evidence>
<evidence type="ECO:0000256" key="7">
    <source>
        <dbReference type="ARBA" id="ARBA00023239"/>
    </source>
</evidence>
<comment type="similarity">
    <text evidence="1">Belongs to the SOS response-associated peptidase family.</text>
</comment>
<keyword evidence="7" id="KW-0456">Lyase</keyword>
<keyword evidence="5" id="KW-0190">Covalent protein-DNA linkage</keyword>
<protein>
    <recommendedName>
        <fullName evidence="9">Abasic site processing protein</fullName>
    </recommendedName>
</protein>
<evidence type="ECO:0000256" key="3">
    <source>
        <dbReference type="ARBA" id="ARBA00022763"/>
    </source>
</evidence>
<keyword evidence="2" id="KW-0645">Protease</keyword>
<evidence type="ECO:0000256" key="4">
    <source>
        <dbReference type="ARBA" id="ARBA00022801"/>
    </source>
</evidence>
<keyword evidence="3" id="KW-0227">DNA damage</keyword>
<keyword evidence="6" id="KW-0238">DNA-binding</keyword>
<dbReference type="InterPro" id="IPR036590">
    <property type="entry name" value="SRAP-like"/>
</dbReference>
<name>A0A381TRK7_9ZZZZ</name>
<organism evidence="8">
    <name type="scientific">marine metagenome</name>
    <dbReference type="NCBI Taxonomy" id="408172"/>
    <lineage>
        <taxon>unclassified sequences</taxon>
        <taxon>metagenomes</taxon>
        <taxon>ecological metagenomes</taxon>
    </lineage>
</organism>
<evidence type="ECO:0000256" key="1">
    <source>
        <dbReference type="ARBA" id="ARBA00008136"/>
    </source>
</evidence>
<proteinExistence type="inferred from homology"/>
<dbReference type="GO" id="GO:0016829">
    <property type="term" value="F:lyase activity"/>
    <property type="evidence" value="ECO:0007669"/>
    <property type="project" value="UniProtKB-KW"/>
</dbReference>
<dbReference type="GO" id="GO:0008233">
    <property type="term" value="F:peptidase activity"/>
    <property type="evidence" value="ECO:0007669"/>
    <property type="project" value="UniProtKB-KW"/>
</dbReference>
<evidence type="ECO:0000256" key="2">
    <source>
        <dbReference type="ARBA" id="ARBA00022670"/>
    </source>
</evidence>
<dbReference type="PANTHER" id="PTHR13604">
    <property type="entry name" value="DC12-RELATED"/>
    <property type="match status" value="1"/>
</dbReference>
<dbReference type="Gene3D" id="3.90.1680.10">
    <property type="entry name" value="SOS response associated peptidase-like"/>
    <property type="match status" value="1"/>
</dbReference>
<reference evidence="8" key="1">
    <citation type="submission" date="2018-05" db="EMBL/GenBank/DDBJ databases">
        <authorList>
            <person name="Lanie J.A."/>
            <person name="Ng W.-L."/>
            <person name="Kazmierczak K.M."/>
            <person name="Andrzejewski T.M."/>
            <person name="Davidsen T.M."/>
            <person name="Wayne K.J."/>
            <person name="Tettelin H."/>
            <person name="Glass J.I."/>
            <person name="Rusch D."/>
            <person name="Podicherti R."/>
            <person name="Tsui H.-C.T."/>
            <person name="Winkler M.E."/>
        </authorList>
    </citation>
    <scope>NUCLEOTIDE SEQUENCE</scope>
</reference>
<dbReference type="EMBL" id="UINC01005015">
    <property type="protein sequence ID" value="SVA18459.1"/>
    <property type="molecule type" value="Genomic_DNA"/>
</dbReference>